<gene>
    <name evidence="1" type="ORF">LR394_37495</name>
</gene>
<keyword evidence="2" id="KW-1185">Reference proteome</keyword>
<dbReference type="Proteomes" id="UP001138997">
    <property type="component" value="Unassembled WGS sequence"/>
</dbReference>
<protein>
    <submittedName>
        <fullName evidence="1">Uncharacterized protein</fullName>
    </submittedName>
</protein>
<dbReference type="EMBL" id="JAJOMB010000032">
    <property type="protein sequence ID" value="MCD5316609.1"/>
    <property type="molecule type" value="Genomic_DNA"/>
</dbReference>
<reference evidence="1" key="1">
    <citation type="submission" date="2021-11" db="EMBL/GenBank/DDBJ databases">
        <title>Streptomyces corallinus and Kineosporia corallina sp. nov., two new coral-derived marine actinobacteria.</title>
        <authorList>
            <person name="Buangrab K."/>
            <person name="Sutthacheep M."/>
            <person name="Yeemin T."/>
            <person name="Harunari E."/>
            <person name="Igarashi Y."/>
            <person name="Sripreechasak P."/>
            <person name="Kanchanasin P."/>
            <person name="Tanasupawat S."/>
            <person name="Phongsopitanun W."/>
        </authorList>
    </citation>
    <scope>NUCLEOTIDE SEQUENCE</scope>
    <source>
        <strain evidence="1">JCM 31032</strain>
    </source>
</reference>
<dbReference type="AlphaFoldDB" id="A0A9X1NN73"/>
<name>A0A9X1NN73_9ACTN</name>
<evidence type="ECO:0000313" key="1">
    <source>
        <dbReference type="EMBL" id="MCD5316609.1"/>
    </source>
</evidence>
<accession>A0A9X1NN73</accession>
<organism evidence="1 2">
    <name type="scientific">Kineosporia babensis</name>
    <dbReference type="NCBI Taxonomy" id="499548"/>
    <lineage>
        <taxon>Bacteria</taxon>
        <taxon>Bacillati</taxon>
        <taxon>Actinomycetota</taxon>
        <taxon>Actinomycetes</taxon>
        <taxon>Kineosporiales</taxon>
        <taxon>Kineosporiaceae</taxon>
        <taxon>Kineosporia</taxon>
    </lineage>
</organism>
<sequence length="152" mass="16295">MRVDPAVEPKVREALAGAVAQDPERFRNGVLGLGETDSEYLAALELAFNIVAGAVFAIDEGEVPSDDRIGELAADFSKTSTWSDVSGQAAYDLLMAIFAERNPLEAMNPADAAFTSLALGAWLLAGFEMPSMPEWTDFLDVVLLGLEQRGTE</sequence>
<comment type="caution">
    <text evidence="1">The sequence shown here is derived from an EMBL/GenBank/DDBJ whole genome shotgun (WGS) entry which is preliminary data.</text>
</comment>
<proteinExistence type="predicted"/>
<evidence type="ECO:0000313" key="2">
    <source>
        <dbReference type="Proteomes" id="UP001138997"/>
    </source>
</evidence>
<dbReference type="RefSeq" id="WP_231449461.1">
    <property type="nucleotide sequence ID" value="NZ_JAJOMB010000032.1"/>
</dbReference>